<dbReference type="EMBL" id="AVOT02003126">
    <property type="protein sequence ID" value="MBW0472556.1"/>
    <property type="molecule type" value="Genomic_DNA"/>
</dbReference>
<organism evidence="2 3">
    <name type="scientific">Austropuccinia psidii MF-1</name>
    <dbReference type="NCBI Taxonomy" id="1389203"/>
    <lineage>
        <taxon>Eukaryota</taxon>
        <taxon>Fungi</taxon>
        <taxon>Dikarya</taxon>
        <taxon>Basidiomycota</taxon>
        <taxon>Pucciniomycotina</taxon>
        <taxon>Pucciniomycetes</taxon>
        <taxon>Pucciniales</taxon>
        <taxon>Sphaerophragmiaceae</taxon>
        <taxon>Austropuccinia</taxon>
    </lineage>
</organism>
<dbReference type="Proteomes" id="UP000765509">
    <property type="component" value="Unassembled WGS sequence"/>
</dbReference>
<evidence type="ECO:0000313" key="2">
    <source>
        <dbReference type="EMBL" id="MBW0472556.1"/>
    </source>
</evidence>
<gene>
    <name evidence="2" type="ORF">O181_012271</name>
</gene>
<keyword evidence="3" id="KW-1185">Reference proteome</keyword>
<feature type="region of interest" description="Disordered" evidence="1">
    <location>
        <begin position="1"/>
        <end position="79"/>
    </location>
</feature>
<feature type="compositionally biased region" description="Basic and acidic residues" evidence="1">
    <location>
        <begin position="31"/>
        <end position="45"/>
    </location>
</feature>
<name>A0A9Q3GM53_9BASI</name>
<accession>A0A9Q3GM53</accession>
<sequence>MGPRGKFHQPQGQVGQPEPILAPNPINSKMAKKDPRTQIDQEPHFGHFQPMASGNHQRPPAQSQQGFPSAQGKTSPSLMCPVPKDPGVLHVWYNIPLCTIFAQQSNGDVFRRKLFLFNSSPQSHHPFQRKSFSVIQSCNPWQLPEDHSGTPTTWPYSSLVVFS</sequence>
<dbReference type="AlphaFoldDB" id="A0A9Q3GM53"/>
<evidence type="ECO:0000313" key="3">
    <source>
        <dbReference type="Proteomes" id="UP000765509"/>
    </source>
</evidence>
<comment type="caution">
    <text evidence="2">The sequence shown here is derived from an EMBL/GenBank/DDBJ whole genome shotgun (WGS) entry which is preliminary data.</text>
</comment>
<protein>
    <submittedName>
        <fullName evidence="2">Uncharacterized protein</fullName>
    </submittedName>
</protein>
<feature type="compositionally biased region" description="Polar residues" evidence="1">
    <location>
        <begin position="52"/>
        <end position="77"/>
    </location>
</feature>
<evidence type="ECO:0000256" key="1">
    <source>
        <dbReference type="SAM" id="MobiDB-lite"/>
    </source>
</evidence>
<proteinExistence type="predicted"/>
<reference evidence="2" key="1">
    <citation type="submission" date="2021-03" db="EMBL/GenBank/DDBJ databases">
        <title>Draft genome sequence of rust myrtle Austropuccinia psidii MF-1, a brazilian biotype.</title>
        <authorList>
            <person name="Quecine M.C."/>
            <person name="Pachon D.M.R."/>
            <person name="Bonatelli M.L."/>
            <person name="Correr F.H."/>
            <person name="Franceschini L.M."/>
            <person name="Leite T.F."/>
            <person name="Margarido G.R.A."/>
            <person name="Almeida C.A."/>
            <person name="Ferrarezi J.A."/>
            <person name="Labate C.A."/>
        </authorList>
    </citation>
    <scope>NUCLEOTIDE SEQUENCE</scope>
    <source>
        <strain evidence="2">MF-1</strain>
    </source>
</reference>